<evidence type="ECO:0000256" key="5">
    <source>
        <dbReference type="ARBA" id="ARBA00037297"/>
    </source>
</evidence>
<keyword evidence="3" id="KW-0268">Exocytosis</keyword>
<evidence type="ECO:0008006" key="9">
    <source>
        <dbReference type="Google" id="ProtNLM"/>
    </source>
</evidence>
<keyword evidence="8" id="KW-1185">Reference proteome</keyword>
<accession>A0AAV4T0E5</accession>
<evidence type="ECO:0000256" key="1">
    <source>
        <dbReference type="ARBA" id="ARBA00005396"/>
    </source>
</evidence>
<evidence type="ECO:0000313" key="7">
    <source>
        <dbReference type="EMBL" id="GIY40178.1"/>
    </source>
</evidence>
<protein>
    <recommendedName>
        <fullName evidence="9">Complexin</fullName>
    </recommendedName>
</protein>
<name>A0AAV4T0E5_9ARAC</name>
<sequence length="120" mass="13584">MQSILPGTAVPGISSPLDMHARARLRAVGNEEEGTSEDKDAADEEEQERLEALREAEERRKEKHRKMEEEREKMRQEIRDKVGGPLPPLVFSSFHLPCGEKQHPPSNTFSSIYVSKCPDS</sequence>
<evidence type="ECO:0000256" key="6">
    <source>
        <dbReference type="SAM" id="MobiDB-lite"/>
    </source>
</evidence>
<feature type="region of interest" description="Disordered" evidence="6">
    <location>
        <begin position="100"/>
        <end position="120"/>
    </location>
</feature>
<dbReference type="GO" id="GO:0043195">
    <property type="term" value="C:terminal bouton"/>
    <property type="evidence" value="ECO:0007669"/>
    <property type="project" value="TreeGrafter"/>
</dbReference>
<comment type="similarity">
    <text evidence="1">Belongs to the complexin/synaphin family.</text>
</comment>
<feature type="region of interest" description="Disordered" evidence="6">
    <location>
        <begin position="21"/>
        <end position="86"/>
    </location>
</feature>
<keyword evidence="2" id="KW-0813">Transport</keyword>
<gene>
    <name evidence="7" type="ORF">CDAR_424301</name>
</gene>
<organism evidence="7 8">
    <name type="scientific">Caerostris darwini</name>
    <dbReference type="NCBI Taxonomy" id="1538125"/>
    <lineage>
        <taxon>Eukaryota</taxon>
        <taxon>Metazoa</taxon>
        <taxon>Ecdysozoa</taxon>
        <taxon>Arthropoda</taxon>
        <taxon>Chelicerata</taxon>
        <taxon>Arachnida</taxon>
        <taxon>Araneae</taxon>
        <taxon>Araneomorphae</taxon>
        <taxon>Entelegynae</taxon>
        <taxon>Araneoidea</taxon>
        <taxon>Araneidae</taxon>
        <taxon>Caerostris</taxon>
    </lineage>
</organism>
<dbReference type="Pfam" id="PF05835">
    <property type="entry name" value="Synaphin"/>
    <property type="match status" value="1"/>
</dbReference>
<dbReference type="GO" id="GO:0016079">
    <property type="term" value="P:synaptic vesicle exocytosis"/>
    <property type="evidence" value="ECO:0007669"/>
    <property type="project" value="TreeGrafter"/>
</dbReference>
<dbReference type="EMBL" id="BPLQ01008891">
    <property type="protein sequence ID" value="GIY40178.1"/>
    <property type="molecule type" value="Genomic_DNA"/>
</dbReference>
<dbReference type="InterPro" id="IPR008849">
    <property type="entry name" value="Synaphin"/>
</dbReference>
<comment type="caution">
    <text evidence="7">The sequence shown here is derived from an EMBL/GenBank/DDBJ whole genome shotgun (WGS) entry which is preliminary data.</text>
</comment>
<dbReference type="Proteomes" id="UP001054837">
    <property type="component" value="Unassembled WGS sequence"/>
</dbReference>
<dbReference type="PANTHER" id="PTHR16705:SF4">
    <property type="entry name" value="COMPLEXIN"/>
    <property type="match status" value="1"/>
</dbReference>
<dbReference type="PANTHER" id="PTHR16705">
    <property type="entry name" value="COMPLEXIN"/>
    <property type="match status" value="1"/>
</dbReference>
<feature type="compositionally biased region" description="Acidic residues" evidence="6">
    <location>
        <begin position="30"/>
        <end position="48"/>
    </location>
</feature>
<evidence type="ECO:0000256" key="3">
    <source>
        <dbReference type="ARBA" id="ARBA00022483"/>
    </source>
</evidence>
<feature type="compositionally biased region" description="Basic and acidic residues" evidence="6">
    <location>
        <begin position="49"/>
        <end position="82"/>
    </location>
</feature>
<dbReference type="GO" id="GO:0031201">
    <property type="term" value="C:SNARE complex"/>
    <property type="evidence" value="ECO:0007669"/>
    <property type="project" value="TreeGrafter"/>
</dbReference>
<evidence type="ECO:0000256" key="4">
    <source>
        <dbReference type="ARBA" id="ARBA00022775"/>
    </source>
</evidence>
<dbReference type="GO" id="GO:0046928">
    <property type="term" value="P:regulation of neurotransmitter secretion"/>
    <property type="evidence" value="ECO:0007669"/>
    <property type="project" value="TreeGrafter"/>
</dbReference>
<dbReference type="CDD" id="cd22808">
    <property type="entry name" value="Complexin_NTD_CPLX_I_II"/>
    <property type="match status" value="1"/>
</dbReference>
<proteinExistence type="inferred from homology"/>
<dbReference type="Gene3D" id="1.20.5.580">
    <property type="entry name" value="Single Helix bin"/>
    <property type="match status" value="1"/>
</dbReference>
<feature type="compositionally biased region" description="Polar residues" evidence="6">
    <location>
        <begin position="104"/>
        <end position="113"/>
    </location>
</feature>
<evidence type="ECO:0000313" key="8">
    <source>
        <dbReference type="Proteomes" id="UP001054837"/>
    </source>
</evidence>
<reference evidence="7 8" key="1">
    <citation type="submission" date="2021-06" db="EMBL/GenBank/DDBJ databases">
        <title>Caerostris darwini draft genome.</title>
        <authorList>
            <person name="Kono N."/>
            <person name="Arakawa K."/>
        </authorList>
    </citation>
    <scope>NUCLEOTIDE SEQUENCE [LARGE SCALE GENOMIC DNA]</scope>
</reference>
<keyword evidence="4" id="KW-0532">Neurotransmitter transport</keyword>
<evidence type="ECO:0000256" key="2">
    <source>
        <dbReference type="ARBA" id="ARBA00022448"/>
    </source>
</evidence>
<comment type="function">
    <text evidence="5">Positively regulates a late step in synaptic vesicle exocytosis.</text>
</comment>
<dbReference type="GO" id="GO:0019905">
    <property type="term" value="F:syntaxin binding"/>
    <property type="evidence" value="ECO:0007669"/>
    <property type="project" value="InterPro"/>
</dbReference>
<dbReference type="SUPFAM" id="SSF58038">
    <property type="entry name" value="SNARE fusion complex"/>
    <property type="match status" value="1"/>
</dbReference>
<dbReference type="AlphaFoldDB" id="A0AAV4T0E5"/>